<accession>Q6HH65</accession>
<sequence>MVEWCENQKNRIFKAVDGDKKLTDKIKRALERNQVERVLSQVDSTGKVKAYRLDAKGNIIGEWP</sequence>
<dbReference type="Proteomes" id="UP000001301">
    <property type="component" value="Chromosome"/>
</dbReference>
<dbReference type="AlphaFoldDB" id="Q6HH65"/>
<reference evidence="1 2" key="1">
    <citation type="journal article" date="2006" name="J. Bacteriol.">
        <title>Pathogenomic sequence analysis of Bacillus cereus and Bacillus thuringiensis isolates closely related to Bacillus anthracis.</title>
        <authorList>
            <person name="Han C.S."/>
            <person name="Xie G."/>
            <person name="Challacombe J.F."/>
            <person name="Altherr M.R."/>
            <person name="Bhotika S.S."/>
            <person name="Brown N."/>
            <person name="Bruce D."/>
            <person name="Campbell C.S."/>
            <person name="Campbell M.L."/>
            <person name="Chen J."/>
            <person name="Chertkov O."/>
            <person name="Cleland C."/>
            <person name="Dimitrijevic M."/>
            <person name="Doggett N.A."/>
            <person name="Fawcett J.J."/>
            <person name="Glavina T."/>
            <person name="Goodwin L.A."/>
            <person name="Green L.D."/>
            <person name="Hill K.K."/>
            <person name="Hitchcock P."/>
            <person name="Jackson P.J."/>
            <person name="Keim P."/>
            <person name="Kewalramani A.R."/>
            <person name="Longmire J."/>
            <person name="Lucas S."/>
            <person name="Malfatti S."/>
            <person name="McMurry K."/>
            <person name="Meincke L.J."/>
            <person name="Misra M."/>
            <person name="Moseman B.L."/>
            <person name="Mundt M."/>
            <person name="Munk A.C."/>
            <person name="Okinaka R.T."/>
            <person name="Parson-Quintana B."/>
            <person name="Reilly L.P."/>
            <person name="Richardson P."/>
            <person name="Robinson D.L."/>
            <person name="Rubin E."/>
            <person name="Saunders E."/>
            <person name="Tapia R."/>
            <person name="Tesmer J.G."/>
            <person name="Thayer N."/>
            <person name="Thompson L.S."/>
            <person name="Tice H."/>
            <person name="Ticknor L.O."/>
            <person name="Wills P.L."/>
            <person name="Brettin T.S."/>
            <person name="Gilna P."/>
        </authorList>
    </citation>
    <scope>NUCLEOTIDE SEQUENCE [LARGE SCALE GENOMIC DNA]</scope>
    <source>
        <strain evidence="1 2">97-27</strain>
    </source>
</reference>
<proteinExistence type="predicted"/>
<dbReference type="KEGG" id="btk:BT9727_2787"/>
<name>Q6HH65_BACHK</name>
<evidence type="ECO:0000313" key="2">
    <source>
        <dbReference type="Proteomes" id="UP000001301"/>
    </source>
</evidence>
<dbReference type="EMBL" id="AE017355">
    <property type="protein sequence ID" value="AAT60153.1"/>
    <property type="molecule type" value="Genomic_DNA"/>
</dbReference>
<gene>
    <name evidence="1" type="ordered locus">BT9727_2787</name>
</gene>
<dbReference type="HOGENOM" id="CLU_195106_0_0_9"/>
<dbReference type="PATRIC" id="fig|281309.8.peg.2959"/>
<protein>
    <submittedName>
        <fullName evidence="1">Uncharacterized protein</fullName>
    </submittedName>
</protein>
<evidence type="ECO:0000313" key="1">
    <source>
        <dbReference type="EMBL" id="AAT60153.1"/>
    </source>
</evidence>
<organism evidence="1 2">
    <name type="scientific">Bacillus thuringiensis subsp. konkukian (strain 97-27)</name>
    <dbReference type="NCBI Taxonomy" id="281309"/>
    <lineage>
        <taxon>Bacteria</taxon>
        <taxon>Bacillati</taxon>
        <taxon>Bacillota</taxon>
        <taxon>Bacilli</taxon>
        <taxon>Bacillales</taxon>
        <taxon>Bacillaceae</taxon>
        <taxon>Bacillus</taxon>
        <taxon>Bacillus cereus group</taxon>
    </lineage>
</organism>